<sequence length="75" mass="8142">MAAKSTLAKSMLFLLVKAGETAEGKDVFKKVRIGFLDSKASDDALFTIGTEVEKVLNFKVSDIVKENAYTVENIG</sequence>
<dbReference type="InterPro" id="IPR012454">
    <property type="entry name" value="DUF1659"/>
</dbReference>
<reference evidence="2 3" key="1">
    <citation type="submission" date="2016-10" db="EMBL/GenBank/DDBJ databases">
        <authorList>
            <person name="de Groot N.N."/>
        </authorList>
    </citation>
    <scope>NUCLEOTIDE SEQUENCE [LARGE SCALE GENOMIC DNA]</scope>
    <source>
        <strain evidence="2 3">DSM 12271</strain>
    </source>
</reference>
<evidence type="ECO:0000313" key="3">
    <source>
        <dbReference type="Proteomes" id="UP000198619"/>
    </source>
</evidence>
<proteinExistence type="predicted"/>
<evidence type="ECO:0000313" key="2">
    <source>
        <dbReference type="EMBL" id="SFB38426.1"/>
    </source>
</evidence>
<organism evidence="2 3">
    <name type="scientific">Clostridium frigidicarnis</name>
    <dbReference type="NCBI Taxonomy" id="84698"/>
    <lineage>
        <taxon>Bacteria</taxon>
        <taxon>Bacillati</taxon>
        <taxon>Bacillota</taxon>
        <taxon>Clostridia</taxon>
        <taxon>Eubacteriales</taxon>
        <taxon>Clostridiaceae</taxon>
        <taxon>Clostridium</taxon>
    </lineage>
</organism>
<dbReference type="RefSeq" id="WP_090042779.1">
    <property type="nucleotide sequence ID" value="NZ_FOKI01000039.1"/>
</dbReference>
<dbReference type="Pfam" id="PF07872">
    <property type="entry name" value="DUF1659"/>
    <property type="match status" value="1"/>
</dbReference>
<protein>
    <recommendedName>
        <fullName evidence="1">DUF1659 domain-containing protein</fullName>
    </recommendedName>
</protein>
<evidence type="ECO:0000259" key="1">
    <source>
        <dbReference type="Pfam" id="PF07872"/>
    </source>
</evidence>
<feature type="domain" description="DUF1659" evidence="1">
    <location>
        <begin position="3"/>
        <end position="73"/>
    </location>
</feature>
<gene>
    <name evidence="2" type="ORF">SAMN04488528_10397</name>
</gene>
<accession>A0A1I1AM30</accession>
<keyword evidence="3" id="KW-1185">Reference proteome</keyword>
<dbReference type="AlphaFoldDB" id="A0A1I1AM30"/>
<name>A0A1I1AM30_9CLOT</name>
<dbReference type="EMBL" id="FOKI01000039">
    <property type="protein sequence ID" value="SFB38426.1"/>
    <property type="molecule type" value="Genomic_DNA"/>
</dbReference>
<dbReference type="Proteomes" id="UP000198619">
    <property type="component" value="Unassembled WGS sequence"/>
</dbReference>